<dbReference type="AlphaFoldDB" id="A0A7R9FH18"/>
<organism evidence="2">
    <name type="scientific">Timema tahoe</name>
    <dbReference type="NCBI Taxonomy" id="61484"/>
    <lineage>
        <taxon>Eukaryota</taxon>
        <taxon>Metazoa</taxon>
        <taxon>Ecdysozoa</taxon>
        <taxon>Arthropoda</taxon>
        <taxon>Hexapoda</taxon>
        <taxon>Insecta</taxon>
        <taxon>Pterygota</taxon>
        <taxon>Neoptera</taxon>
        <taxon>Polyneoptera</taxon>
        <taxon>Phasmatodea</taxon>
        <taxon>Timematodea</taxon>
        <taxon>Timematoidea</taxon>
        <taxon>Timematidae</taxon>
        <taxon>Timema</taxon>
    </lineage>
</organism>
<accession>A0A7R9FH18</accession>
<proteinExistence type="predicted"/>
<protein>
    <submittedName>
        <fullName evidence="2">Uncharacterized protein</fullName>
    </submittedName>
</protein>
<reference evidence="2" key="1">
    <citation type="submission" date="2020-11" db="EMBL/GenBank/DDBJ databases">
        <authorList>
            <person name="Tran Van P."/>
        </authorList>
    </citation>
    <scope>NUCLEOTIDE SEQUENCE</scope>
</reference>
<evidence type="ECO:0000256" key="1">
    <source>
        <dbReference type="SAM" id="MobiDB-lite"/>
    </source>
</evidence>
<evidence type="ECO:0000313" key="2">
    <source>
        <dbReference type="EMBL" id="CAD7452339.1"/>
    </source>
</evidence>
<name>A0A7R9FH18_9NEOP</name>
<gene>
    <name evidence="2" type="ORF">TTEB3V08_LOCUS522</name>
</gene>
<sequence>MSVSTGAVFPKQCGRSRNVETLDAHSGRQSQSPRRNWPHNKLWKPVRSQTRDAPRSVRIWKIRRWGRGMKTVIYETGRGGVWGYKPTSVSRQTDLLNTKWTISFTDTYNLSFLVFRLRLYTFISSGLNRSKKQLKKNIFSTPGLDYNPSLLVIGKPDQFSFFGDSELLSLEGSDSQQTGFPVTGKLRFEFRFDFQPGGTEAGLAATYSKCTVTIHVPASVASRQGKQGKHFLPLIEDIFRRGEKEIWMPGKNASSRATTSLARRVTTRTEVNTPLFPFQNMKRWYGIKRGFTEGSKGNAYRPSPTTTFCHVNKKEEKGNYETYLNTPDRDSNLDISIIASLVYCEISALDHAATEEGERDMKTAPKLSRIVSESFSWVNQRFFHTSSARGYVDEKRLYRAR</sequence>
<feature type="region of interest" description="Disordered" evidence="1">
    <location>
        <begin position="18"/>
        <end position="49"/>
    </location>
</feature>
<dbReference type="EMBL" id="OE000080">
    <property type="protein sequence ID" value="CAD7452339.1"/>
    <property type="molecule type" value="Genomic_DNA"/>
</dbReference>